<name>A0AAN7LP51_TRANT</name>
<keyword evidence="1" id="KW-0812">Transmembrane</keyword>
<keyword evidence="1" id="KW-0472">Membrane</keyword>
<dbReference type="AlphaFoldDB" id="A0AAN7LP51"/>
<evidence type="ECO:0000313" key="3">
    <source>
        <dbReference type="Proteomes" id="UP001346149"/>
    </source>
</evidence>
<sequence>MAVIKQWSGTSIAVAPAVLSGSRIPHSVNHQKNHIARLTGLSSPLDFRVDLLFLLLPMAIGNINTIINVFVSISVFFKSHRTSQSIKDSVLQVSK</sequence>
<reference evidence="2 3" key="1">
    <citation type="journal article" date="2023" name="Hortic Res">
        <title>Pangenome of water caltrop reveals structural variations and asymmetric subgenome divergence after allopolyploidization.</title>
        <authorList>
            <person name="Zhang X."/>
            <person name="Chen Y."/>
            <person name="Wang L."/>
            <person name="Yuan Y."/>
            <person name="Fang M."/>
            <person name="Shi L."/>
            <person name="Lu R."/>
            <person name="Comes H.P."/>
            <person name="Ma Y."/>
            <person name="Chen Y."/>
            <person name="Huang G."/>
            <person name="Zhou Y."/>
            <person name="Zheng Z."/>
            <person name="Qiu Y."/>
        </authorList>
    </citation>
    <scope>NUCLEOTIDE SEQUENCE [LARGE SCALE GENOMIC DNA]</scope>
    <source>
        <strain evidence="2">F231</strain>
    </source>
</reference>
<feature type="transmembrane region" description="Helical" evidence="1">
    <location>
        <begin position="51"/>
        <end position="77"/>
    </location>
</feature>
<dbReference type="Proteomes" id="UP001346149">
    <property type="component" value="Unassembled WGS sequence"/>
</dbReference>
<dbReference type="EMBL" id="JAXQNO010000014">
    <property type="protein sequence ID" value="KAK4784855.1"/>
    <property type="molecule type" value="Genomic_DNA"/>
</dbReference>
<gene>
    <name evidence="2" type="ORF">SAY86_019223</name>
</gene>
<organism evidence="2 3">
    <name type="scientific">Trapa natans</name>
    <name type="common">Water chestnut</name>
    <dbReference type="NCBI Taxonomy" id="22666"/>
    <lineage>
        <taxon>Eukaryota</taxon>
        <taxon>Viridiplantae</taxon>
        <taxon>Streptophyta</taxon>
        <taxon>Embryophyta</taxon>
        <taxon>Tracheophyta</taxon>
        <taxon>Spermatophyta</taxon>
        <taxon>Magnoliopsida</taxon>
        <taxon>eudicotyledons</taxon>
        <taxon>Gunneridae</taxon>
        <taxon>Pentapetalae</taxon>
        <taxon>rosids</taxon>
        <taxon>malvids</taxon>
        <taxon>Myrtales</taxon>
        <taxon>Lythraceae</taxon>
        <taxon>Trapa</taxon>
    </lineage>
</organism>
<comment type="caution">
    <text evidence="2">The sequence shown here is derived from an EMBL/GenBank/DDBJ whole genome shotgun (WGS) entry which is preliminary data.</text>
</comment>
<accession>A0AAN7LP51</accession>
<keyword evidence="1" id="KW-1133">Transmembrane helix</keyword>
<keyword evidence="3" id="KW-1185">Reference proteome</keyword>
<evidence type="ECO:0000256" key="1">
    <source>
        <dbReference type="SAM" id="Phobius"/>
    </source>
</evidence>
<evidence type="ECO:0000313" key="2">
    <source>
        <dbReference type="EMBL" id="KAK4784855.1"/>
    </source>
</evidence>
<proteinExistence type="predicted"/>
<protein>
    <submittedName>
        <fullName evidence="2">Uncharacterized protein</fullName>
    </submittedName>
</protein>